<dbReference type="InterPro" id="IPR022742">
    <property type="entry name" value="Hydrolase_4"/>
</dbReference>
<dbReference type="Pfam" id="PF12146">
    <property type="entry name" value="Hydrolase_4"/>
    <property type="match status" value="1"/>
</dbReference>
<evidence type="ECO:0000256" key="10">
    <source>
        <dbReference type="ARBA" id="ARBA00042704"/>
    </source>
</evidence>
<dbReference type="PRINTS" id="PR00111">
    <property type="entry name" value="ABHYDROLASE"/>
</dbReference>
<dbReference type="EMBL" id="BDRX01000002">
    <property type="protein sequence ID" value="GBF87737.1"/>
    <property type="molecule type" value="Genomic_DNA"/>
</dbReference>
<evidence type="ECO:0000256" key="8">
    <source>
        <dbReference type="ARBA" id="ARBA00041520"/>
    </source>
</evidence>
<evidence type="ECO:0000256" key="6">
    <source>
        <dbReference type="ARBA" id="ARBA00039132"/>
    </source>
</evidence>
<dbReference type="EC" id="3.1.2.22" evidence="2"/>
<evidence type="ECO:0000259" key="14">
    <source>
        <dbReference type="Pfam" id="PF12146"/>
    </source>
</evidence>
<evidence type="ECO:0000256" key="12">
    <source>
        <dbReference type="ARBA" id="ARBA00047409"/>
    </source>
</evidence>
<dbReference type="EC" id="3.1.1.93" evidence="6"/>
<comment type="subcellular location">
    <subcellularLocation>
        <location evidence="1">Mitochondrion</location>
    </subcellularLocation>
</comment>
<comment type="caution">
    <text evidence="15">The sequence shown here is derived from an EMBL/GenBank/DDBJ whole genome shotgun (WGS) entry which is preliminary data.</text>
</comment>
<keyword evidence="16" id="KW-1185">Reference proteome</keyword>
<dbReference type="InParanoid" id="A0A2V0NS28"/>
<gene>
    <name evidence="15" type="ORF">Rsub_00448</name>
</gene>
<dbReference type="Proteomes" id="UP000247498">
    <property type="component" value="Unassembled WGS sequence"/>
</dbReference>
<comment type="catalytic activity">
    <reaction evidence="12">
        <text>S-hexadecanoyl-L-cysteinyl-[protein] + H2O = L-cysteinyl-[protein] + hexadecanoate + H(+)</text>
        <dbReference type="Rhea" id="RHEA:19233"/>
        <dbReference type="Rhea" id="RHEA-COMP:10131"/>
        <dbReference type="Rhea" id="RHEA-COMP:11032"/>
        <dbReference type="ChEBI" id="CHEBI:7896"/>
        <dbReference type="ChEBI" id="CHEBI:15377"/>
        <dbReference type="ChEBI" id="CHEBI:15378"/>
        <dbReference type="ChEBI" id="CHEBI:29950"/>
        <dbReference type="ChEBI" id="CHEBI:74151"/>
        <dbReference type="EC" id="3.1.2.22"/>
    </reaction>
    <physiologicalReaction direction="left-to-right" evidence="12">
        <dbReference type="Rhea" id="RHEA:19234"/>
    </physiologicalReaction>
</comment>
<dbReference type="InterPro" id="IPR029058">
    <property type="entry name" value="AB_hydrolase_fold"/>
</dbReference>
<dbReference type="InterPro" id="IPR052382">
    <property type="entry name" value="ABHD10_acyl-thioesterase"/>
</dbReference>
<dbReference type="GO" id="GO:0004553">
    <property type="term" value="F:hydrolase activity, hydrolyzing O-glycosyl compounds"/>
    <property type="evidence" value="ECO:0007669"/>
    <property type="project" value="TreeGrafter"/>
</dbReference>
<keyword evidence="4" id="KW-0809">Transit peptide</keyword>
<keyword evidence="3" id="KW-0378">Hydrolase</keyword>
<evidence type="ECO:0000256" key="13">
    <source>
        <dbReference type="ARBA" id="ARBA00047972"/>
    </source>
</evidence>
<dbReference type="AlphaFoldDB" id="A0A2V0NS28"/>
<dbReference type="Gene3D" id="3.40.50.1820">
    <property type="entry name" value="alpha/beta hydrolase"/>
    <property type="match status" value="1"/>
</dbReference>
<dbReference type="InterPro" id="IPR000073">
    <property type="entry name" value="AB_hydrolase_1"/>
</dbReference>
<accession>A0A2V0NS28</accession>
<dbReference type="GO" id="GO:0008474">
    <property type="term" value="F:palmitoyl-(protein) hydrolase activity"/>
    <property type="evidence" value="ECO:0007669"/>
    <property type="project" value="UniProtKB-EC"/>
</dbReference>
<evidence type="ECO:0000256" key="4">
    <source>
        <dbReference type="ARBA" id="ARBA00022946"/>
    </source>
</evidence>
<sequence>MAQPTAFLQIPGRRIAYARSGAGAGPAQHPRPRAGVVFLGGLLSNMAGVWRFRRLGPGALALEAFVSRNLPACEFLRFDYRGHGESSGSFTDTTPADWMDDAEAAFDRLTDPAAPQIVVGSSMGGLFALHLALRFPSRVAALVLVAPAVGTFAAWHAALSPEERAALASGGSIRFASDYAPPGSDRVRLGFFQPFLRGGALALPDGEGAVRVAPDCPVRILHGECDDVVPIATSHALLRQLAADDVALTVVKRGDHRLSGPRDLALLEAAVAQVHRQLEAAGRLLRPGADAGGGGAAGGAGS</sequence>
<dbReference type="OrthoDB" id="408373at2759"/>
<dbReference type="PANTHER" id="PTHR16138:SF7">
    <property type="entry name" value="PALMITOYL-PROTEIN THIOESTERASE ABHD10, MITOCHONDRIAL"/>
    <property type="match status" value="1"/>
</dbReference>
<name>A0A2V0NS28_9CHLO</name>
<proteinExistence type="predicted"/>
<dbReference type="SUPFAM" id="SSF53474">
    <property type="entry name" value="alpha/beta-Hydrolases"/>
    <property type="match status" value="1"/>
</dbReference>
<evidence type="ECO:0000256" key="9">
    <source>
        <dbReference type="ARBA" id="ARBA00042645"/>
    </source>
</evidence>
<evidence type="ECO:0000256" key="1">
    <source>
        <dbReference type="ARBA" id="ARBA00004173"/>
    </source>
</evidence>
<dbReference type="GO" id="GO:0005739">
    <property type="term" value="C:mitochondrion"/>
    <property type="evidence" value="ECO:0007669"/>
    <property type="project" value="UniProtKB-SubCell"/>
</dbReference>
<evidence type="ECO:0000256" key="11">
    <source>
        <dbReference type="ARBA" id="ARBA00046047"/>
    </source>
</evidence>
<evidence type="ECO:0000313" key="16">
    <source>
        <dbReference type="Proteomes" id="UP000247498"/>
    </source>
</evidence>
<evidence type="ECO:0000256" key="7">
    <source>
        <dbReference type="ARBA" id="ARBA00039314"/>
    </source>
</evidence>
<evidence type="ECO:0000313" key="15">
    <source>
        <dbReference type="EMBL" id="GBF87737.1"/>
    </source>
</evidence>
<dbReference type="PANTHER" id="PTHR16138">
    <property type="entry name" value="MYCOPHENOLIC ACID ACYL-GLUCURONIDE ESTERASE, MITOCHONDRIAL"/>
    <property type="match status" value="1"/>
</dbReference>
<dbReference type="STRING" id="307507.A0A2V0NS28"/>
<protein>
    <recommendedName>
        <fullName evidence="7">Palmitoyl-protein thioesterase ABHD10, mitochondrial</fullName>
        <ecNumber evidence="6">3.1.1.93</ecNumber>
        <ecNumber evidence="2">3.1.2.22</ecNumber>
    </recommendedName>
    <alternativeName>
        <fullName evidence="9">Acyl-protein thioesterase ABHD10</fullName>
    </alternativeName>
    <alternativeName>
        <fullName evidence="10">Alpha/beta hydrolase domain-containing protein 10</fullName>
    </alternativeName>
    <alternativeName>
        <fullName evidence="8">Mycophenolic acid acyl-glucuronide esterase, mitochondrial</fullName>
    </alternativeName>
</protein>
<evidence type="ECO:0000256" key="3">
    <source>
        <dbReference type="ARBA" id="ARBA00022801"/>
    </source>
</evidence>
<dbReference type="GO" id="GO:0102390">
    <property type="term" value="F:mycophenolic acid acyl-glucuronide esterase activity"/>
    <property type="evidence" value="ECO:0007669"/>
    <property type="project" value="UniProtKB-EC"/>
</dbReference>
<comment type="catalytic activity">
    <reaction evidence="13">
        <text>mycophenolic acid O-acyl-beta-D-glucuronide + H2O = mycophenolate + D-glucuronate + H(+)</text>
        <dbReference type="Rhea" id="RHEA:34179"/>
        <dbReference type="ChEBI" id="CHEBI:15377"/>
        <dbReference type="ChEBI" id="CHEBI:15378"/>
        <dbReference type="ChEBI" id="CHEBI:58720"/>
        <dbReference type="ChEBI" id="CHEBI:62932"/>
        <dbReference type="ChEBI" id="CHEBI:66982"/>
        <dbReference type="EC" id="3.1.1.93"/>
    </reaction>
    <physiologicalReaction direction="left-to-right" evidence="13">
        <dbReference type="Rhea" id="RHEA:34180"/>
    </physiologicalReaction>
</comment>
<evidence type="ECO:0000256" key="2">
    <source>
        <dbReference type="ARBA" id="ARBA00012423"/>
    </source>
</evidence>
<feature type="domain" description="Serine aminopeptidase S33" evidence="14">
    <location>
        <begin position="74"/>
        <end position="152"/>
    </location>
</feature>
<keyword evidence="5" id="KW-0496">Mitochondrion</keyword>
<comment type="function">
    <text evidence="11">Acts as an acyl-protein thioesterase that hydrolyzes fatty acids from acylated residues in proteins. Regulates the mitochondrial S-depalmitoylation of the nucleophilic active site residue of peroxiredoxin-5/PRDX5, a key antioxidant protein, therefore modulating mitochondrial antioxidant ability. Also catalyzes the deglucuronidation of mycophenolic acid acyl-glucuronide, an active metabolite of the immunosuppressant drug mycophenolate.</text>
</comment>
<evidence type="ECO:0000256" key="5">
    <source>
        <dbReference type="ARBA" id="ARBA00023128"/>
    </source>
</evidence>
<reference evidence="15 16" key="1">
    <citation type="journal article" date="2018" name="Sci. Rep.">
        <title>Raphidocelis subcapitata (=Pseudokirchneriella subcapitata) provides an insight into genome evolution and environmental adaptations in the Sphaeropleales.</title>
        <authorList>
            <person name="Suzuki S."/>
            <person name="Yamaguchi H."/>
            <person name="Nakajima N."/>
            <person name="Kawachi M."/>
        </authorList>
    </citation>
    <scope>NUCLEOTIDE SEQUENCE [LARGE SCALE GENOMIC DNA]</scope>
    <source>
        <strain evidence="15 16">NIES-35</strain>
    </source>
</reference>
<organism evidence="15 16">
    <name type="scientific">Raphidocelis subcapitata</name>
    <dbReference type="NCBI Taxonomy" id="307507"/>
    <lineage>
        <taxon>Eukaryota</taxon>
        <taxon>Viridiplantae</taxon>
        <taxon>Chlorophyta</taxon>
        <taxon>core chlorophytes</taxon>
        <taxon>Chlorophyceae</taxon>
        <taxon>CS clade</taxon>
        <taxon>Sphaeropleales</taxon>
        <taxon>Selenastraceae</taxon>
        <taxon>Raphidocelis</taxon>
    </lineage>
</organism>